<evidence type="ECO:0000313" key="2">
    <source>
        <dbReference type="Proteomes" id="UP000325081"/>
    </source>
</evidence>
<organism evidence="1 2">
    <name type="scientific">Striga asiatica</name>
    <name type="common">Asiatic witchweed</name>
    <name type="synonym">Buchnera asiatica</name>
    <dbReference type="NCBI Taxonomy" id="4170"/>
    <lineage>
        <taxon>Eukaryota</taxon>
        <taxon>Viridiplantae</taxon>
        <taxon>Streptophyta</taxon>
        <taxon>Embryophyta</taxon>
        <taxon>Tracheophyta</taxon>
        <taxon>Spermatophyta</taxon>
        <taxon>Magnoliopsida</taxon>
        <taxon>eudicotyledons</taxon>
        <taxon>Gunneridae</taxon>
        <taxon>Pentapetalae</taxon>
        <taxon>asterids</taxon>
        <taxon>lamiids</taxon>
        <taxon>Lamiales</taxon>
        <taxon>Orobanchaceae</taxon>
        <taxon>Buchnereae</taxon>
        <taxon>Striga</taxon>
    </lineage>
</organism>
<gene>
    <name evidence="1" type="ORF">STAS_22870</name>
</gene>
<reference evidence="2" key="1">
    <citation type="journal article" date="2019" name="Curr. Biol.">
        <title>Genome Sequence of Striga asiatica Provides Insight into the Evolution of Plant Parasitism.</title>
        <authorList>
            <person name="Yoshida S."/>
            <person name="Kim S."/>
            <person name="Wafula E.K."/>
            <person name="Tanskanen J."/>
            <person name="Kim Y.M."/>
            <person name="Honaas L."/>
            <person name="Yang Z."/>
            <person name="Spallek T."/>
            <person name="Conn C.E."/>
            <person name="Ichihashi Y."/>
            <person name="Cheong K."/>
            <person name="Cui S."/>
            <person name="Der J.P."/>
            <person name="Gundlach H."/>
            <person name="Jiao Y."/>
            <person name="Hori C."/>
            <person name="Ishida J.K."/>
            <person name="Kasahara H."/>
            <person name="Kiba T."/>
            <person name="Kim M.S."/>
            <person name="Koo N."/>
            <person name="Laohavisit A."/>
            <person name="Lee Y.H."/>
            <person name="Lumba S."/>
            <person name="McCourt P."/>
            <person name="Mortimer J.C."/>
            <person name="Mutuku J.M."/>
            <person name="Nomura T."/>
            <person name="Sasaki-Sekimoto Y."/>
            <person name="Seto Y."/>
            <person name="Wang Y."/>
            <person name="Wakatake T."/>
            <person name="Sakakibara H."/>
            <person name="Demura T."/>
            <person name="Yamaguchi S."/>
            <person name="Yoneyama K."/>
            <person name="Manabe R.I."/>
            <person name="Nelson D.C."/>
            <person name="Schulman A.H."/>
            <person name="Timko M.P."/>
            <person name="dePamphilis C.W."/>
            <person name="Choi D."/>
            <person name="Shirasu K."/>
        </authorList>
    </citation>
    <scope>NUCLEOTIDE SEQUENCE [LARGE SCALE GENOMIC DNA]</scope>
    <source>
        <strain evidence="2">cv. UVA1</strain>
    </source>
</reference>
<name>A0A5A7QKL0_STRAF</name>
<proteinExistence type="predicted"/>
<accession>A0A5A7QKL0</accession>
<dbReference type="OrthoDB" id="1832644at2759"/>
<comment type="caution">
    <text evidence="1">The sequence shown here is derived from an EMBL/GenBank/DDBJ whole genome shotgun (WGS) entry which is preliminary data.</text>
</comment>
<protein>
    <submittedName>
        <fullName evidence="1">Tryptophan synthase alpha chain</fullName>
    </submittedName>
</protein>
<sequence length="207" mass="21148">MINYGQPYLLTISPTFCQTFPKLTYDFLVGIDREGQVDNNDRAPGTGNISLDGLLDGLESAVEHDNSIALLEAALGKGPTNMLKNNGGGCGGVVHYGNLVNVVGINEILDDGAGMEDLALEVIHEEIVGLAEEAELPPLLGGDDGGRAASEAAVVDSGDAGLVVGELLPNFGIGYEGGFELLGDVVVVAVGGGARVLEAGHRIHGGG</sequence>
<dbReference type="AlphaFoldDB" id="A0A5A7QKL0"/>
<dbReference type="EMBL" id="BKCP01007371">
    <property type="protein sequence ID" value="GER45875.1"/>
    <property type="molecule type" value="Genomic_DNA"/>
</dbReference>
<dbReference type="Proteomes" id="UP000325081">
    <property type="component" value="Unassembled WGS sequence"/>
</dbReference>
<keyword evidence="2" id="KW-1185">Reference proteome</keyword>
<evidence type="ECO:0000313" key="1">
    <source>
        <dbReference type="EMBL" id="GER45875.1"/>
    </source>
</evidence>